<dbReference type="Pfam" id="PF01544">
    <property type="entry name" value="CorA"/>
    <property type="match status" value="1"/>
</dbReference>
<dbReference type="GO" id="GO:0015095">
    <property type="term" value="F:magnesium ion transmembrane transporter activity"/>
    <property type="evidence" value="ECO:0007669"/>
    <property type="project" value="TreeGrafter"/>
</dbReference>
<evidence type="ECO:0000256" key="5">
    <source>
        <dbReference type="SAM" id="MobiDB-lite"/>
    </source>
</evidence>
<organism evidence="8 9">
    <name type="scientific">Fusarium avenaceum</name>
    <dbReference type="NCBI Taxonomy" id="40199"/>
    <lineage>
        <taxon>Eukaryota</taxon>
        <taxon>Fungi</taxon>
        <taxon>Dikarya</taxon>
        <taxon>Ascomycota</taxon>
        <taxon>Pezizomycotina</taxon>
        <taxon>Sordariomycetes</taxon>
        <taxon>Hypocreomycetidae</taxon>
        <taxon>Hypocreales</taxon>
        <taxon>Nectriaceae</taxon>
        <taxon>Fusarium</taxon>
        <taxon>Fusarium tricinctum species complex</taxon>
    </lineage>
</organism>
<feature type="compositionally biased region" description="Basic and acidic residues" evidence="5">
    <location>
        <begin position="549"/>
        <end position="565"/>
    </location>
</feature>
<dbReference type="EMBL" id="JAGPUO010000003">
    <property type="protein sequence ID" value="KAG5664243.1"/>
    <property type="molecule type" value="Genomic_DNA"/>
</dbReference>
<evidence type="ECO:0000256" key="3">
    <source>
        <dbReference type="ARBA" id="ARBA00022989"/>
    </source>
</evidence>
<feature type="compositionally biased region" description="Acidic residues" evidence="5">
    <location>
        <begin position="539"/>
        <end position="548"/>
    </location>
</feature>
<evidence type="ECO:0000256" key="2">
    <source>
        <dbReference type="ARBA" id="ARBA00022692"/>
    </source>
</evidence>
<dbReference type="SUPFAM" id="SSF144083">
    <property type="entry name" value="Magnesium transport protein CorA, transmembrane region"/>
    <property type="match status" value="1"/>
</dbReference>
<feature type="region of interest" description="Disordered" evidence="5">
    <location>
        <begin position="465"/>
        <end position="652"/>
    </location>
</feature>
<dbReference type="PROSITE" id="PS50097">
    <property type="entry name" value="BTB"/>
    <property type="match status" value="1"/>
</dbReference>
<dbReference type="GO" id="GO:0000287">
    <property type="term" value="F:magnesium ion binding"/>
    <property type="evidence" value="ECO:0007669"/>
    <property type="project" value="TreeGrafter"/>
</dbReference>
<proteinExistence type="predicted"/>
<dbReference type="GO" id="GO:0005886">
    <property type="term" value="C:plasma membrane"/>
    <property type="evidence" value="ECO:0007669"/>
    <property type="project" value="UniProtKB-SubCell"/>
</dbReference>
<comment type="subcellular location">
    <subcellularLocation>
        <location evidence="1">Cell membrane</location>
        <topology evidence="1">Multi-pass membrane protein</topology>
    </subcellularLocation>
</comment>
<feature type="transmembrane region" description="Helical" evidence="6">
    <location>
        <begin position="1483"/>
        <end position="1504"/>
    </location>
</feature>
<dbReference type="PANTHER" id="PTHR46494">
    <property type="entry name" value="CORA FAMILY METAL ION TRANSPORTER (EUROFUNG)"/>
    <property type="match status" value="1"/>
</dbReference>
<feature type="domain" description="BTB" evidence="7">
    <location>
        <begin position="136"/>
        <end position="202"/>
    </location>
</feature>
<evidence type="ECO:0000256" key="6">
    <source>
        <dbReference type="SAM" id="Phobius"/>
    </source>
</evidence>
<dbReference type="GO" id="GO:0015087">
    <property type="term" value="F:cobalt ion transmembrane transporter activity"/>
    <property type="evidence" value="ECO:0007669"/>
    <property type="project" value="TreeGrafter"/>
</dbReference>
<sequence length="1592" mass="180656">MEHVSIDGRRRNKYQTAAAARKPEPESSPNLRPASPPRLNPWASARKPAVIPISDIFPPLPKPQGLRSPATTPTSGVSRTSSRPPNTSRSEDDTEPATTTLGSASPSSNTSSSSRRIFEAAAPRAVEKLWKYPFGADLVIISGDTVFRVHRNLVIPQSGWFRDNLPPPNLDGTPVEVRVGLDYQSLGHCLRYIYLGRIELCEYDPKRAWKSQQIPCCVLAYNAAVFLRMARLANYIIRNVENASVELGNLIQGEYLHRSLDCSQWVQFSWHYQRALDIVLRQQPRKLMMPMRLAMASILDAVIFWVVRQSLFTTDLGSSWHGIIQSSMKDIAEYKQLQRSVQRTSVLPSEADLRELFEETRPMEEKGPKMSASMQFKGASAVTETNNGCGLHTIRRKRHEETRGWHMFAGVLAIFCFSMPELSPPGRGRVRWGPVEEYYPAQQQAFRYEARHPSRRSTIERVELPTERHRIRNDVTGPYPRGSRDDAPIQVRTQRLQRRSRDEVPVQTYTEWEIPAGLPEKAPGGPDRQYTESPRPIENEDADDENEGEGPRQKRSSYDKSEYSRRFRSRSRSPGYSRYESPRYERFRSRETTPHTAADSEWYSRPREGSFSSNEYDPYDKFDFSSQGQSITESSMAGDSDAESPESEERTILSKVEKAAHTRSQLTLVQSSVYTGNAEMGGLHTATLNVVHDPKGQKNPLFRWLHVPQDVMNFEDLWIEISRISDLTELEKKAVTRLRGDVKKNCVKSRTNPKGAKVGYLDPRCIEVPLKSLKQETTTADTTTGSARWICIPYFSLEQYSGLLAATSMSLFPAQTLLQVQYSRNTAARDMEQAVVQLGNAERGECFHISQLWCLVIDNSLIVTCGTMKREDIFGQALEIKEHPSRVLASERKGSILVAYGDSVVWSLAAEECQTWFAFLSKFQAFWPRIVEFWHKDQAVTADTWPKILKLASNIRSGSLKLTMKLGFLPDPPARAVLRSEPQVLPSTHGGKSKSKVYEFAHVLAAATEGLGGFHTQEAGLKALEVQLDAAERFLTCETTYSDRKAYKTCETATRSECYDYLAGLASRVEDDGSDIVRRTYEERVDIFNAVDIVYTFFLPLNFNGSMVGKFWGAVRTLIELSILDDPVLRPYDNTASNIRTFTRDLTRNIMAFQNIVTHSSKEERAEVELPSEFSKAWLYLTMAIIYSAKDDPKWNSRMKRAEDLIEKGSKKFLQGLSEKSLLENAAVLPLEVLSLVTMGLLQDQVGKSDDICDTYSQYLNSLDNAITSKPSDRSFQHQLDLVQQELVAVKRTLWKQKSLITRLRSTLTAIDTQDIVMSQFEHEMVIKDAEKQYSSKQYYTEALPPPPHSHRPDEDYTRIAPPTYVQEVQPANDYMGLDDEFLFDMATSSKLSPTDAGGLRGLFFLECSRLIEQREFEFRRFTEFSKDLERAIAYKMDFTRDRQERAIYAFTLVTIVFLPISTVSSIFGMNTTDVRDMNYSQWLYWVVAIPLTIVVILVGLWFMGELGNLTQWLLGRSAKGASGYGGPTVVPQTLEAAYWAPSPVAQTTQVAEYSSPYEPEHGMRRRIQAQAYHPAQGRVYRSRTIDAGNYR</sequence>
<accession>A0A9P7KVS1</accession>
<name>A0A9P7KVS1_9HYPO</name>
<keyword evidence="3 6" id="KW-1133">Transmembrane helix</keyword>
<feature type="compositionally biased region" description="Basic and acidic residues" evidence="5">
    <location>
        <begin position="580"/>
        <end position="593"/>
    </location>
</feature>
<dbReference type="SUPFAM" id="SSF54695">
    <property type="entry name" value="POZ domain"/>
    <property type="match status" value="1"/>
</dbReference>
<dbReference type="Gene3D" id="3.30.710.10">
    <property type="entry name" value="Potassium Channel Kv1.1, Chain A"/>
    <property type="match status" value="1"/>
</dbReference>
<evidence type="ECO:0000313" key="9">
    <source>
        <dbReference type="Proteomes" id="UP000782241"/>
    </source>
</evidence>
<evidence type="ECO:0000256" key="1">
    <source>
        <dbReference type="ARBA" id="ARBA00004651"/>
    </source>
</evidence>
<keyword evidence="9" id="KW-1185">Reference proteome</keyword>
<feature type="compositionally biased region" description="Polar residues" evidence="5">
    <location>
        <begin position="624"/>
        <end position="637"/>
    </location>
</feature>
<dbReference type="InterPro" id="IPR045863">
    <property type="entry name" value="CorA_TM1_TM2"/>
</dbReference>
<dbReference type="CDD" id="cd18186">
    <property type="entry name" value="BTB_POZ_ZBTB_KLHL-like"/>
    <property type="match status" value="1"/>
</dbReference>
<feature type="transmembrane region" description="Helical" evidence="6">
    <location>
        <begin position="1447"/>
        <end position="1471"/>
    </location>
</feature>
<evidence type="ECO:0000259" key="7">
    <source>
        <dbReference type="PROSITE" id="PS50097"/>
    </source>
</evidence>
<dbReference type="GO" id="GO:0050897">
    <property type="term" value="F:cobalt ion binding"/>
    <property type="evidence" value="ECO:0007669"/>
    <property type="project" value="TreeGrafter"/>
</dbReference>
<feature type="region of interest" description="Disordered" evidence="5">
    <location>
        <begin position="1"/>
        <end position="115"/>
    </location>
</feature>
<reference evidence="8" key="1">
    <citation type="submission" date="2021-04" db="EMBL/GenBank/DDBJ databases">
        <title>Draft genome of Fusarium avenaceum strain F156N33, isolated from an atmospheric sample in Virginia.</title>
        <authorList>
            <person name="Yang S."/>
            <person name="Vinatzer B.A."/>
            <person name="Coleman J."/>
        </authorList>
    </citation>
    <scope>NUCLEOTIDE SEQUENCE</scope>
    <source>
        <strain evidence="8">F156N33</strain>
    </source>
</reference>
<keyword evidence="4 6" id="KW-0472">Membrane</keyword>
<dbReference type="InterPro" id="IPR000210">
    <property type="entry name" value="BTB/POZ_dom"/>
</dbReference>
<gene>
    <name evidence="8" type="ORF">KAF25_006828</name>
</gene>
<dbReference type="InterPro" id="IPR011333">
    <property type="entry name" value="SKP1/BTB/POZ_sf"/>
</dbReference>
<evidence type="ECO:0000256" key="4">
    <source>
        <dbReference type="ARBA" id="ARBA00023136"/>
    </source>
</evidence>
<feature type="compositionally biased region" description="Low complexity" evidence="5">
    <location>
        <begin position="103"/>
        <end position="114"/>
    </location>
</feature>
<protein>
    <recommendedName>
        <fullName evidence="7">BTB domain-containing protein</fullName>
    </recommendedName>
</protein>
<evidence type="ECO:0000313" key="8">
    <source>
        <dbReference type="EMBL" id="KAG5664243.1"/>
    </source>
</evidence>
<dbReference type="Gene3D" id="1.20.58.340">
    <property type="entry name" value="Magnesium transport protein CorA, transmembrane region"/>
    <property type="match status" value="1"/>
</dbReference>
<dbReference type="InterPro" id="IPR002523">
    <property type="entry name" value="MgTranspt_CorA/ZnTranspt_ZntB"/>
</dbReference>
<feature type="compositionally biased region" description="Low complexity" evidence="5">
    <location>
        <begin position="78"/>
        <end position="88"/>
    </location>
</feature>
<comment type="caution">
    <text evidence="8">The sequence shown here is derived from an EMBL/GenBank/DDBJ whole genome shotgun (WGS) entry which is preliminary data.</text>
</comment>
<keyword evidence="2 6" id="KW-0812">Transmembrane</keyword>
<dbReference type="Proteomes" id="UP000782241">
    <property type="component" value="Unassembled WGS sequence"/>
</dbReference>
<dbReference type="PANTHER" id="PTHR46494:SF3">
    <property type="entry name" value="ZINC TRANSPORT PROTEIN ZNTB"/>
    <property type="match status" value="1"/>
</dbReference>